<organism evidence="2 3">
    <name type="scientific">Triangularia setosa</name>
    <dbReference type="NCBI Taxonomy" id="2587417"/>
    <lineage>
        <taxon>Eukaryota</taxon>
        <taxon>Fungi</taxon>
        <taxon>Dikarya</taxon>
        <taxon>Ascomycota</taxon>
        <taxon>Pezizomycotina</taxon>
        <taxon>Sordariomycetes</taxon>
        <taxon>Sordariomycetidae</taxon>
        <taxon>Sordariales</taxon>
        <taxon>Podosporaceae</taxon>
        <taxon>Triangularia</taxon>
    </lineage>
</organism>
<reference evidence="2" key="2">
    <citation type="submission" date="2023-05" db="EMBL/GenBank/DDBJ databases">
        <authorList>
            <consortium name="Lawrence Berkeley National Laboratory"/>
            <person name="Steindorff A."/>
            <person name="Hensen N."/>
            <person name="Bonometti L."/>
            <person name="Westerberg I."/>
            <person name="Brannstrom I.O."/>
            <person name="Guillou S."/>
            <person name="Cros-Aarteil S."/>
            <person name="Calhoun S."/>
            <person name="Haridas S."/>
            <person name="Kuo A."/>
            <person name="Mondo S."/>
            <person name="Pangilinan J."/>
            <person name="Riley R."/>
            <person name="Labutti K."/>
            <person name="Andreopoulos B."/>
            <person name="Lipzen A."/>
            <person name="Chen C."/>
            <person name="Yanf M."/>
            <person name="Daum C."/>
            <person name="Ng V."/>
            <person name="Clum A."/>
            <person name="Ohm R."/>
            <person name="Martin F."/>
            <person name="Silar P."/>
            <person name="Natvig D."/>
            <person name="Lalanne C."/>
            <person name="Gautier V."/>
            <person name="Ament-Velasquez S.L."/>
            <person name="Kruys A."/>
            <person name="Hutchinson M.I."/>
            <person name="Powell A.J."/>
            <person name="Barry K."/>
            <person name="Miller A.N."/>
            <person name="Grigoriev I.V."/>
            <person name="Debuchy R."/>
            <person name="Gladieux P."/>
            <person name="Thoren M.H."/>
            <person name="Johannesson H."/>
        </authorList>
    </citation>
    <scope>NUCLEOTIDE SEQUENCE</scope>
    <source>
        <strain evidence="2">CBS 892.96</strain>
    </source>
</reference>
<evidence type="ECO:0000313" key="2">
    <source>
        <dbReference type="EMBL" id="KAK4176472.1"/>
    </source>
</evidence>
<name>A0AAN6W9C7_9PEZI</name>
<proteinExistence type="predicted"/>
<feature type="region of interest" description="Disordered" evidence="1">
    <location>
        <begin position="60"/>
        <end position="80"/>
    </location>
</feature>
<protein>
    <submittedName>
        <fullName evidence="2">Uncharacterized protein</fullName>
    </submittedName>
</protein>
<evidence type="ECO:0000256" key="1">
    <source>
        <dbReference type="SAM" id="MobiDB-lite"/>
    </source>
</evidence>
<dbReference type="EMBL" id="MU866196">
    <property type="protein sequence ID" value="KAK4176472.1"/>
    <property type="molecule type" value="Genomic_DNA"/>
</dbReference>
<dbReference type="Proteomes" id="UP001302321">
    <property type="component" value="Unassembled WGS sequence"/>
</dbReference>
<gene>
    <name evidence="2" type="ORF">QBC36DRAFT_311097</name>
</gene>
<dbReference type="AlphaFoldDB" id="A0AAN6W9C7"/>
<comment type="caution">
    <text evidence="2">The sequence shown here is derived from an EMBL/GenBank/DDBJ whole genome shotgun (WGS) entry which is preliminary data.</text>
</comment>
<keyword evidence="3" id="KW-1185">Reference proteome</keyword>
<evidence type="ECO:0000313" key="3">
    <source>
        <dbReference type="Proteomes" id="UP001302321"/>
    </source>
</evidence>
<feature type="compositionally biased region" description="Polar residues" evidence="1">
    <location>
        <begin position="70"/>
        <end position="80"/>
    </location>
</feature>
<reference evidence="2" key="1">
    <citation type="journal article" date="2023" name="Mol. Phylogenet. Evol.">
        <title>Genome-scale phylogeny and comparative genomics of the fungal order Sordariales.</title>
        <authorList>
            <person name="Hensen N."/>
            <person name="Bonometti L."/>
            <person name="Westerberg I."/>
            <person name="Brannstrom I.O."/>
            <person name="Guillou S."/>
            <person name="Cros-Aarteil S."/>
            <person name="Calhoun S."/>
            <person name="Haridas S."/>
            <person name="Kuo A."/>
            <person name="Mondo S."/>
            <person name="Pangilinan J."/>
            <person name="Riley R."/>
            <person name="LaButti K."/>
            <person name="Andreopoulos B."/>
            <person name="Lipzen A."/>
            <person name="Chen C."/>
            <person name="Yan M."/>
            <person name="Daum C."/>
            <person name="Ng V."/>
            <person name="Clum A."/>
            <person name="Steindorff A."/>
            <person name="Ohm R.A."/>
            <person name="Martin F."/>
            <person name="Silar P."/>
            <person name="Natvig D.O."/>
            <person name="Lalanne C."/>
            <person name="Gautier V."/>
            <person name="Ament-Velasquez S.L."/>
            <person name="Kruys A."/>
            <person name="Hutchinson M.I."/>
            <person name="Powell A.J."/>
            <person name="Barry K."/>
            <person name="Miller A.N."/>
            <person name="Grigoriev I.V."/>
            <person name="Debuchy R."/>
            <person name="Gladieux P."/>
            <person name="Hiltunen Thoren M."/>
            <person name="Johannesson H."/>
        </authorList>
    </citation>
    <scope>NUCLEOTIDE SEQUENCE</scope>
    <source>
        <strain evidence="2">CBS 892.96</strain>
    </source>
</reference>
<accession>A0AAN6W9C7</accession>
<sequence length="178" mass="19627">MGVSFSHFSDLKSTCQKLELERSFSLATPTNLENASSKLIQILPGQGGTVSLSTITERAIKTPAKRQTDSPRYSTAAPGSSLSPATTSYIINQTYDDDSMTIYSSSAAIYSQPASPAQPYSFTPTPLKQHQMSQDPPPLHHLAQLPVHRNKNHHPAQARLITRHCYHHQNSPNFKTQN</sequence>